<dbReference type="Pfam" id="PF01648">
    <property type="entry name" value="ACPS"/>
    <property type="match status" value="1"/>
</dbReference>
<reference evidence="11" key="1">
    <citation type="submission" date="2015-05" db="EMBL/GenBank/DDBJ databases">
        <authorList>
            <consortium name="Pathogen Informatics"/>
        </authorList>
    </citation>
    <scope>NUCLEOTIDE SEQUENCE [LARGE SCALE GENOMIC DNA]</scope>
    <source>
        <strain evidence="11">L1-83</strain>
    </source>
</reference>
<evidence type="ECO:0000256" key="1">
    <source>
        <dbReference type="ARBA" id="ARBA00022516"/>
    </source>
</evidence>
<dbReference type="GO" id="GO:0005737">
    <property type="term" value="C:cytoplasm"/>
    <property type="evidence" value="ECO:0007669"/>
    <property type="project" value="UniProtKB-SubCell"/>
</dbReference>
<feature type="domain" description="4'-phosphopantetheinyl transferase" evidence="9">
    <location>
        <begin position="4"/>
        <end position="122"/>
    </location>
</feature>
<dbReference type="HAMAP" id="MF_00101">
    <property type="entry name" value="AcpS"/>
    <property type="match status" value="1"/>
</dbReference>
<evidence type="ECO:0000256" key="8">
    <source>
        <dbReference type="HAMAP-Rule" id="MF_00101"/>
    </source>
</evidence>
<comment type="function">
    <text evidence="8">Transfers the 4'-phosphopantetheine moiety from coenzyme A to a Ser of acyl-carrier-protein.</text>
</comment>
<evidence type="ECO:0000256" key="5">
    <source>
        <dbReference type="ARBA" id="ARBA00022842"/>
    </source>
</evidence>
<name>A0A0M6WIV9_9FIRM</name>
<dbReference type="NCBIfam" id="TIGR00556">
    <property type="entry name" value="pantethn_trn"/>
    <property type="match status" value="1"/>
</dbReference>
<keyword evidence="5 8" id="KW-0460">Magnesium</keyword>
<dbReference type="RefSeq" id="WP_055039461.1">
    <property type="nucleotide sequence ID" value="NZ_CVRS01000065.1"/>
</dbReference>
<dbReference type="InterPro" id="IPR008278">
    <property type="entry name" value="4-PPantetheinyl_Trfase_dom"/>
</dbReference>
<dbReference type="NCBIfam" id="TIGR00516">
    <property type="entry name" value="acpS"/>
    <property type="match status" value="1"/>
</dbReference>
<dbReference type="SUPFAM" id="SSF56214">
    <property type="entry name" value="4'-phosphopantetheinyl transferase"/>
    <property type="match status" value="1"/>
</dbReference>
<dbReference type="GO" id="GO:0006633">
    <property type="term" value="P:fatty acid biosynthetic process"/>
    <property type="evidence" value="ECO:0007669"/>
    <property type="project" value="UniProtKB-UniRule"/>
</dbReference>
<gene>
    <name evidence="8" type="primary">acpS</name>
    <name evidence="10" type="ORF">RIL183_19891</name>
</gene>
<comment type="similarity">
    <text evidence="8">Belongs to the P-Pant transferase superfamily. AcpS family.</text>
</comment>
<keyword evidence="8" id="KW-0963">Cytoplasm</keyword>
<dbReference type="EC" id="2.7.8.7" evidence="8"/>
<protein>
    <recommendedName>
        <fullName evidence="8">Holo-[acyl-carrier-protein] synthase</fullName>
        <shortName evidence="8">Holo-ACP synthase</shortName>
        <ecNumber evidence="8">2.7.8.7</ecNumber>
    </recommendedName>
    <alternativeName>
        <fullName evidence="8">4'-phosphopantetheinyl transferase AcpS</fullName>
    </alternativeName>
</protein>
<keyword evidence="1 8" id="KW-0444">Lipid biosynthesis</keyword>
<keyword evidence="4 8" id="KW-0276">Fatty acid metabolism</keyword>
<keyword evidence="6 8" id="KW-0443">Lipid metabolism</keyword>
<dbReference type="Proteomes" id="UP000049828">
    <property type="component" value="Unassembled WGS sequence"/>
</dbReference>
<dbReference type="GO" id="GO:0008897">
    <property type="term" value="F:holo-[acyl-carrier-protein] synthase activity"/>
    <property type="evidence" value="ECO:0007669"/>
    <property type="project" value="UniProtKB-UniRule"/>
</dbReference>
<evidence type="ECO:0000256" key="2">
    <source>
        <dbReference type="ARBA" id="ARBA00022679"/>
    </source>
</evidence>
<dbReference type="InterPro" id="IPR004568">
    <property type="entry name" value="Ppantetheine-prot_Trfase_dom"/>
</dbReference>
<comment type="cofactor">
    <cofactor evidence="8">
        <name>Mg(2+)</name>
        <dbReference type="ChEBI" id="CHEBI:18420"/>
    </cofactor>
</comment>
<feature type="binding site" evidence="8">
    <location>
        <position position="60"/>
    </location>
    <ligand>
        <name>Mg(2+)</name>
        <dbReference type="ChEBI" id="CHEBI:18420"/>
    </ligand>
</feature>
<evidence type="ECO:0000256" key="7">
    <source>
        <dbReference type="ARBA" id="ARBA00023160"/>
    </source>
</evidence>
<comment type="catalytic activity">
    <reaction evidence="8">
        <text>apo-[ACP] + CoA = holo-[ACP] + adenosine 3',5'-bisphosphate + H(+)</text>
        <dbReference type="Rhea" id="RHEA:12068"/>
        <dbReference type="Rhea" id="RHEA-COMP:9685"/>
        <dbReference type="Rhea" id="RHEA-COMP:9690"/>
        <dbReference type="ChEBI" id="CHEBI:15378"/>
        <dbReference type="ChEBI" id="CHEBI:29999"/>
        <dbReference type="ChEBI" id="CHEBI:57287"/>
        <dbReference type="ChEBI" id="CHEBI:58343"/>
        <dbReference type="ChEBI" id="CHEBI:64479"/>
        <dbReference type="EC" id="2.7.8.7"/>
    </reaction>
</comment>
<dbReference type="EMBL" id="CVRS01000065">
    <property type="protein sequence ID" value="CRL36672.1"/>
    <property type="molecule type" value="Genomic_DNA"/>
</dbReference>
<feature type="binding site" evidence="8">
    <location>
        <position position="8"/>
    </location>
    <ligand>
        <name>Mg(2+)</name>
        <dbReference type="ChEBI" id="CHEBI:18420"/>
    </ligand>
</feature>
<comment type="subcellular location">
    <subcellularLocation>
        <location evidence="8">Cytoplasm</location>
    </subcellularLocation>
</comment>
<evidence type="ECO:0000259" key="9">
    <source>
        <dbReference type="Pfam" id="PF01648"/>
    </source>
</evidence>
<evidence type="ECO:0000313" key="10">
    <source>
        <dbReference type="EMBL" id="CRL36672.1"/>
    </source>
</evidence>
<accession>A0A0M6WIV9</accession>
<evidence type="ECO:0000313" key="11">
    <source>
        <dbReference type="Proteomes" id="UP000049828"/>
    </source>
</evidence>
<sequence>MIVQIGTDIVEIEKLKYSVTKEPFASDPFIRHTFTEKEIRLALLRSDPLSFFATRFAGKEAVFKALNITGEDVRLSEIEILSQENGRPYVSLYGSAKETAKALGINNMHLSLSYEDHYAIAFAVAED</sequence>
<dbReference type="OrthoDB" id="517356at2"/>
<organism evidence="10 11">
    <name type="scientific">Roseburia inulinivorans</name>
    <dbReference type="NCBI Taxonomy" id="360807"/>
    <lineage>
        <taxon>Bacteria</taxon>
        <taxon>Bacillati</taxon>
        <taxon>Bacillota</taxon>
        <taxon>Clostridia</taxon>
        <taxon>Lachnospirales</taxon>
        <taxon>Lachnospiraceae</taxon>
        <taxon>Roseburia</taxon>
    </lineage>
</organism>
<evidence type="ECO:0000256" key="3">
    <source>
        <dbReference type="ARBA" id="ARBA00022723"/>
    </source>
</evidence>
<keyword evidence="11" id="KW-1185">Reference proteome</keyword>
<dbReference type="Gene3D" id="3.90.470.20">
    <property type="entry name" value="4'-phosphopantetheinyl transferase domain"/>
    <property type="match status" value="1"/>
</dbReference>
<evidence type="ECO:0000256" key="4">
    <source>
        <dbReference type="ARBA" id="ARBA00022832"/>
    </source>
</evidence>
<dbReference type="InterPro" id="IPR037143">
    <property type="entry name" value="4-PPantetheinyl_Trfase_dom_sf"/>
</dbReference>
<dbReference type="AlphaFoldDB" id="A0A0M6WIV9"/>
<dbReference type="GO" id="GO:0000287">
    <property type="term" value="F:magnesium ion binding"/>
    <property type="evidence" value="ECO:0007669"/>
    <property type="project" value="UniProtKB-UniRule"/>
</dbReference>
<keyword evidence="2 8" id="KW-0808">Transferase</keyword>
<dbReference type="InterPro" id="IPR002582">
    <property type="entry name" value="ACPS"/>
</dbReference>
<keyword evidence="3 8" id="KW-0479">Metal-binding</keyword>
<evidence type="ECO:0000256" key="6">
    <source>
        <dbReference type="ARBA" id="ARBA00023098"/>
    </source>
</evidence>
<keyword evidence="7 8" id="KW-0275">Fatty acid biosynthesis</keyword>
<proteinExistence type="inferred from homology"/>